<organism evidence="8">
    <name type="scientific">Sesamum radiatum</name>
    <name type="common">Black benniseed</name>
    <dbReference type="NCBI Taxonomy" id="300843"/>
    <lineage>
        <taxon>Eukaryota</taxon>
        <taxon>Viridiplantae</taxon>
        <taxon>Streptophyta</taxon>
        <taxon>Embryophyta</taxon>
        <taxon>Tracheophyta</taxon>
        <taxon>Spermatophyta</taxon>
        <taxon>Magnoliopsida</taxon>
        <taxon>eudicotyledons</taxon>
        <taxon>Gunneridae</taxon>
        <taxon>Pentapetalae</taxon>
        <taxon>asterids</taxon>
        <taxon>lamiids</taxon>
        <taxon>Lamiales</taxon>
        <taxon>Pedaliaceae</taxon>
        <taxon>Sesamum</taxon>
    </lineage>
</organism>
<evidence type="ECO:0000256" key="3">
    <source>
        <dbReference type="ARBA" id="ARBA00022722"/>
    </source>
</evidence>
<evidence type="ECO:0000256" key="5">
    <source>
        <dbReference type="ARBA" id="ARBA00022801"/>
    </source>
</evidence>
<protein>
    <recommendedName>
        <fullName evidence="7">Reverse transcriptase RNase H-like domain-containing protein</fullName>
    </recommendedName>
</protein>
<dbReference type="PANTHER" id="PTHR48475">
    <property type="entry name" value="RIBONUCLEASE H"/>
    <property type="match status" value="1"/>
</dbReference>
<proteinExistence type="predicted"/>
<dbReference type="AlphaFoldDB" id="A0AAW2VU55"/>
<reference evidence="8" key="1">
    <citation type="submission" date="2020-06" db="EMBL/GenBank/DDBJ databases">
        <authorList>
            <person name="Li T."/>
            <person name="Hu X."/>
            <person name="Zhang T."/>
            <person name="Song X."/>
            <person name="Zhang H."/>
            <person name="Dai N."/>
            <person name="Sheng W."/>
            <person name="Hou X."/>
            <person name="Wei L."/>
        </authorList>
    </citation>
    <scope>NUCLEOTIDE SEQUENCE</scope>
    <source>
        <strain evidence="8">G02</strain>
        <tissue evidence="8">Leaf</tissue>
    </source>
</reference>
<gene>
    <name evidence="8" type="ORF">Sradi_0814100</name>
</gene>
<keyword evidence="5" id="KW-0378">Hydrolase</keyword>
<dbReference type="EMBL" id="JACGWJ010000003">
    <property type="protein sequence ID" value="KAL0431881.1"/>
    <property type="molecule type" value="Genomic_DNA"/>
</dbReference>
<dbReference type="GO" id="GO:0003964">
    <property type="term" value="F:RNA-directed DNA polymerase activity"/>
    <property type="evidence" value="ECO:0007669"/>
    <property type="project" value="UniProtKB-KW"/>
</dbReference>
<evidence type="ECO:0000256" key="1">
    <source>
        <dbReference type="ARBA" id="ARBA00022679"/>
    </source>
</evidence>
<feature type="domain" description="Reverse transcriptase RNase H-like" evidence="7">
    <location>
        <begin position="18"/>
        <end position="102"/>
    </location>
</feature>
<evidence type="ECO:0000256" key="6">
    <source>
        <dbReference type="ARBA" id="ARBA00022918"/>
    </source>
</evidence>
<dbReference type="PANTHER" id="PTHR48475:SF2">
    <property type="entry name" value="RIBONUCLEASE H"/>
    <property type="match status" value="1"/>
</dbReference>
<name>A0AAW2VU55_SESRA</name>
<evidence type="ECO:0000259" key="7">
    <source>
        <dbReference type="Pfam" id="PF17917"/>
    </source>
</evidence>
<sequence>MIEDASIRAVKRAIEHFMATSEKAVSIVLVRAEGKEHQPVYYVSKVLQRAKPKYPSVEKLELALIVAARKLRPYYQSHQVTTLTNQPLKHILLNPNASGRMTK</sequence>
<comment type="caution">
    <text evidence="8">The sequence shown here is derived from an EMBL/GenBank/DDBJ whole genome shotgun (WGS) entry which is preliminary data.</text>
</comment>
<reference evidence="8" key="2">
    <citation type="journal article" date="2024" name="Plant">
        <title>Genomic evolution and insights into agronomic trait innovations of Sesamum species.</title>
        <authorList>
            <person name="Miao H."/>
            <person name="Wang L."/>
            <person name="Qu L."/>
            <person name="Liu H."/>
            <person name="Sun Y."/>
            <person name="Le M."/>
            <person name="Wang Q."/>
            <person name="Wei S."/>
            <person name="Zheng Y."/>
            <person name="Lin W."/>
            <person name="Duan Y."/>
            <person name="Cao H."/>
            <person name="Xiong S."/>
            <person name="Wang X."/>
            <person name="Wei L."/>
            <person name="Li C."/>
            <person name="Ma Q."/>
            <person name="Ju M."/>
            <person name="Zhao R."/>
            <person name="Li G."/>
            <person name="Mu C."/>
            <person name="Tian Q."/>
            <person name="Mei H."/>
            <person name="Zhang T."/>
            <person name="Gao T."/>
            <person name="Zhang H."/>
        </authorList>
    </citation>
    <scope>NUCLEOTIDE SEQUENCE</scope>
    <source>
        <strain evidence="8">G02</strain>
    </source>
</reference>
<keyword evidence="3" id="KW-0540">Nuclease</keyword>
<keyword evidence="6" id="KW-0695">RNA-directed DNA polymerase</keyword>
<dbReference type="Gene3D" id="3.10.20.370">
    <property type="match status" value="1"/>
</dbReference>
<dbReference type="SUPFAM" id="SSF56672">
    <property type="entry name" value="DNA/RNA polymerases"/>
    <property type="match status" value="1"/>
</dbReference>
<dbReference type="InterPro" id="IPR041373">
    <property type="entry name" value="RT_RNaseH"/>
</dbReference>
<dbReference type="InterPro" id="IPR043502">
    <property type="entry name" value="DNA/RNA_pol_sf"/>
</dbReference>
<dbReference type="GO" id="GO:0004519">
    <property type="term" value="F:endonuclease activity"/>
    <property type="evidence" value="ECO:0007669"/>
    <property type="project" value="UniProtKB-KW"/>
</dbReference>
<dbReference type="Pfam" id="PF17917">
    <property type="entry name" value="RT_RNaseH"/>
    <property type="match status" value="1"/>
</dbReference>
<accession>A0AAW2VU55</accession>
<evidence type="ECO:0000313" key="8">
    <source>
        <dbReference type="EMBL" id="KAL0431881.1"/>
    </source>
</evidence>
<keyword evidence="4" id="KW-0255">Endonuclease</keyword>
<dbReference type="GO" id="GO:0016787">
    <property type="term" value="F:hydrolase activity"/>
    <property type="evidence" value="ECO:0007669"/>
    <property type="project" value="UniProtKB-KW"/>
</dbReference>
<evidence type="ECO:0000256" key="2">
    <source>
        <dbReference type="ARBA" id="ARBA00022695"/>
    </source>
</evidence>
<keyword evidence="2" id="KW-0548">Nucleotidyltransferase</keyword>
<evidence type="ECO:0000256" key="4">
    <source>
        <dbReference type="ARBA" id="ARBA00022759"/>
    </source>
</evidence>
<keyword evidence="1" id="KW-0808">Transferase</keyword>